<dbReference type="AlphaFoldDB" id="A0A2T4ZAF4"/>
<sequence length="237" mass="27081">MREGNVWFRRLRDRGWIGGASQSFQQEAWVRSLIKDVKNQEQLSTPLQELTFVVVDLETTGFRPHHGDEIIAIGAVKVENGKVLPDSPFHTLVRPQGGIPDVVVRLTGITEEDVQSAPSLAEALQSWLEFTGSSILVAYGAGLDSSFLKVGLKKTWGITLEHRFLDVWQFARWFHSEFSDHSLERLLHHYKIPIRGRHTADGDAWMTARLWEEMLQGFQRHQLQNLSQLYAALNQVR</sequence>
<keyword evidence="1" id="KW-0540">Nuclease</keyword>
<evidence type="ECO:0000313" key="6">
    <source>
        <dbReference type="Proteomes" id="UP000241639"/>
    </source>
</evidence>
<evidence type="ECO:0000313" key="5">
    <source>
        <dbReference type="EMBL" id="PTM58878.1"/>
    </source>
</evidence>
<dbReference type="CDD" id="cd06127">
    <property type="entry name" value="DEDDh"/>
    <property type="match status" value="1"/>
</dbReference>
<dbReference type="GO" id="GO:0003677">
    <property type="term" value="F:DNA binding"/>
    <property type="evidence" value="ECO:0007669"/>
    <property type="project" value="InterPro"/>
</dbReference>
<dbReference type="FunFam" id="3.30.420.10:FF:000045">
    <property type="entry name" value="3'-5' exonuclease DinG"/>
    <property type="match status" value="1"/>
</dbReference>
<name>A0A2T4ZAF4_9BACL</name>
<organism evidence="5 6">
    <name type="scientific">Desmospora activa DSM 45169</name>
    <dbReference type="NCBI Taxonomy" id="1121389"/>
    <lineage>
        <taxon>Bacteria</taxon>
        <taxon>Bacillati</taxon>
        <taxon>Bacillota</taxon>
        <taxon>Bacilli</taxon>
        <taxon>Bacillales</taxon>
        <taxon>Thermoactinomycetaceae</taxon>
        <taxon>Desmospora</taxon>
    </lineage>
</organism>
<comment type="caution">
    <text evidence="5">The sequence shown here is derived from an EMBL/GenBank/DDBJ whole genome shotgun (WGS) entry which is preliminary data.</text>
</comment>
<dbReference type="GO" id="GO:0005829">
    <property type="term" value="C:cytosol"/>
    <property type="evidence" value="ECO:0007669"/>
    <property type="project" value="TreeGrafter"/>
</dbReference>
<dbReference type="Pfam" id="PF00929">
    <property type="entry name" value="RNase_T"/>
    <property type="match status" value="1"/>
</dbReference>
<dbReference type="EMBL" id="PZZP01000001">
    <property type="protein sequence ID" value="PTM58878.1"/>
    <property type="molecule type" value="Genomic_DNA"/>
</dbReference>
<dbReference type="RefSeq" id="WP_107725629.1">
    <property type="nucleotide sequence ID" value="NZ_PZZP01000001.1"/>
</dbReference>
<accession>A0A2T4ZAF4</accession>
<dbReference type="OrthoDB" id="9804290at2"/>
<feature type="domain" description="Exonuclease" evidence="4">
    <location>
        <begin position="51"/>
        <end position="220"/>
    </location>
</feature>
<evidence type="ECO:0000256" key="3">
    <source>
        <dbReference type="ARBA" id="ARBA00022839"/>
    </source>
</evidence>
<dbReference type="SUPFAM" id="SSF53098">
    <property type="entry name" value="Ribonuclease H-like"/>
    <property type="match status" value="1"/>
</dbReference>
<keyword evidence="3" id="KW-0269">Exonuclease</keyword>
<keyword evidence="2" id="KW-0378">Hydrolase</keyword>
<protein>
    <submittedName>
        <fullName evidence="5">DNA polymerase-3 subunit epsilon</fullName>
    </submittedName>
</protein>
<proteinExistence type="predicted"/>
<reference evidence="5 6" key="1">
    <citation type="submission" date="2018-04" db="EMBL/GenBank/DDBJ databases">
        <title>Genomic Encyclopedia of Archaeal and Bacterial Type Strains, Phase II (KMG-II): from individual species to whole genera.</title>
        <authorList>
            <person name="Goeker M."/>
        </authorList>
    </citation>
    <scope>NUCLEOTIDE SEQUENCE [LARGE SCALE GENOMIC DNA]</scope>
    <source>
        <strain evidence="5 6">DSM 45169</strain>
    </source>
</reference>
<dbReference type="GO" id="GO:0008408">
    <property type="term" value="F:3'-5' exonuclease activity"/>
    <property type="evidence" value="ECO:0007669"/>
    <property type="project" value="TreeGrafter"/>
</dbReference>
<evidence type="ECO:0000256" key="2">
    <source>
        <dbReference type="ARBA" id="ARBA00022801"/>
    </source>
</evidence>
<dbReference type="Gene3D" id="3.30.420.10">
    <property type="entry name" value="Ribonuclease H-like superfamily/Ribonuclease H"/>
    <property type="match status" value="1"/>
</dbReference>
<dbReference type="GO" id="GO:0003887">
    <property type="term" value="F:DNA-directed DNA polymerase activity"/>
    <property type="evidence" value="ECO:0007669"/>
    <property type="project" value="InterPro"/>
</dbReference>
<dbReference type="Proteomes" id="UP000241639">
    <property type="component" value="Unassembled WGS sequence"/>
</dbReference>
<dbReference type="InterPro" id="IPR006054">
    <property type="entry name" value="DnaQ"/>
</dbReference>
<dbReference type="InterPro" id="IPR036397">
    <property type="entry name" value="RNaseH_sf"/>
</dbReference>
<gene>
    <name evidence="5" type="ORF">C8J48_1477</name>
</gene>
<keyword evidence="6" id="KW-1185">Reference proteome</keyword>
<dbReference type="InterPro" id="IPR013520">
    <property type="entry name" value="Ribonucl_H"/>
</dbReference>
<dbReference type="PANTHER" id="PTHR30231:SF41">
    <property type="entry name" value="DNA POLYMERASE III SUBUNIT EPSILON"/>
    <property type="match status" value="1"/>
</dbReference>
<evidence type="ECO:0000259" key="4">
    <source>
        <dbReference type="SMART" id="SM00479"/>
    </source>
</evidence>
<dbReference type="SMART" id="SM00479">
    <property type="entry name" value="EXOIII"/>
    <property type="match status" value="1"/>
</dbReference>
<dbReference type="GO" id="GO:0045004">
    <property type="term" value="P:DNA replication proofreading"/>
    <property type="evidence" value="ECO:0007669"/>
    <property type="project" value="TreeGrafter"/>
</dbReference>
<evidence type="ECO:0000256" key="1">
    <source>
        <dbReference type="ARBA" id="ARBA00022722"/>
    </source>
</evidence>
<dbReference type="NCBIfam" id="TIGR00573">
    <property type="entry name" value="dnaq"/>
    <property type="match status" value="1"/>
</dbReference>
<dbReference type="InterPro" id="IPR012337">
    <property type="entry name" value="RNaseH-like_sf"/>
</dbReference>
<dbReference type="PANTHER" id="PTHR30231">
    <property type="entry name" value="DNA POLYMERASE III SUBUNIT EPSILON"/>
    <property type="match status" value="1"/>
</dbReference>